<organism evidence="2 3">
    <name type="scientific">Coprinellus micaceus</name>
    <name type="common">Glistening ink-cap mushroom</name>
    <name type="synonym">Coprinus micaceus</name>
    <dbReference type="NCBI Taxonomy" id="71717"/>
    <lineage>
        <taxon>Eukaryota</taxon>
        <taxon>Fungi</taxon>
        <taxon>Dikarya</taxon>
        <taxon>Basidiomycota</taxon>
        <taxon>Agaricomycotina</taxon>
        <taxon>Agaricomycetes</taxon>
        <taxon>Agaricomycetidae</taxon>
        <taxon>Agaricales</taxon>
        <taxon>Agaricineae</taxon>
        <taxon>Psathyrellaceae</taxon>
        <taxon>Coprinellus</taxon>
    </lineage>
</organism>
<name>A0A4Y7SLN9_COPMI</name>
<gene>
    <name evidence="2" type="ORF">FA13DRAFT_1798848</name>
</gene>
<sequence length="526" mass="57828">MSTHPAAAPVPPERDTSGNVNLHSRLQALAQALQSLGPDELARVVGTQDDARSLDSLMQLCTSNAPSVSNPPLAPLPTLNPHSGESTLNSHHPATSNSPSVPSSSSLASLVTAPTSGSSHPLPRLVVSNLSVSDSKVFGKDMSIGRAVLDTVFYYDSIDDFCEYPKSLLRGIGHLVPIPPSAINDKDYNPTSDIQYSLSDGSGFSMTKTIRIPILVNDQGVELDCVFSYQTCQGIKACPFLYDTLKTMHYEASREAVSKRLQSTCTLNILPNDFGKQKSWYLMAELRSRTLTFYKLLMSHGCGGPPQEETIRSGEELEAYGFQQEELLKACRGHPPKPSCDGHILFCDGPKPLVCCEHYGNGSRDHLRDMSPSDGIYDLEYLRALFNKDQDIINDIEEELLVSHQLGPRASCTYTMNCSSVRVHCLPVPSQMPYIIREKLSDLLTTMPDDLADLTTCRFMRHPMLQSFLVTELNVTPPLQAPQLSDLHPSLANWDHLNATIEKVRTKVLPKGVGWNGLLHIKGEQD</sequence>
<comment type="caution">
    <text evidence="2">The sequence shown here is derived from an EMBL/GenBank/DDBJ whole genome shotgun (WGS) entry which is preliminary data.</text>
</comment>
<dbReference type="EMBL" id="QPFP01000090">
    <property type="protein sequence ID" value="TEB22558.1"/>
    <property type="molecule type" value="Genomic_DNA"/>
</dbReference>
<feature type="region of interest" description="Disordered" evidence="1">
    <location>
        <begin position="62"/>
        <end position="119"/>
    </location>
</feature>
<dbReference type="OrthoDB" id="3268409at2759"/>
<dbReference type="Proteomes" id="UP000298030">
    <property type="component" value="Unassembled WGS sequence"/>
</dbReference>
<keyword evidence="3" id="KW-1185">Reference proteome</keyword>
<dbReference type="AlphaFoldDB" id="A0A4Y7SLN9"/>
<protein>
    <submittedName>
        <fullName evidence="2">Uncharacterized protein</fullName>
    </submittedName>
</protein>
<evidence type="ECO:0000313" key="2">
    <source>
        <dbReference type="EMBL" id="TEB22558.1"/>
    </source>
</evidence>
<accession>A0A4Y7SLN9</accession>
<feature type="compositionally biased region" description="Polar residues" evidence="1">
    <location>
        <begin position="83"/>
        <end position="92"/>
    </location>
</feature>
<reference evidence="2 3" key="1">
    <citation type="journal article" date="2019" name="Nat. Ecol. Evol.">
        <title>Megaphylogeny resolves global patterns of mushroom evolution.</title>
        <authorList>
            <person name="Varga T."/>
            <person name="Krizsan K."/>
            <person name="Foldi C."/>
            <person name="Dima B."/>
            <person name="Sanchez-Garcia M."/>
            <person name="Sanchez-Ramirez S."/>
            <person name="Szollosi G.J."/>
            <person name="Szarkandi J.G."/>
            <person name="Papp V."/>
            <person name="Albert L."/>
            <person name="Andreopoulos W."/>
            <person name="Angelini C."/>
            <person name="Antonin V."/>
            <person name="Barry K.W."/>
            <person name="Bougher N.L."/>
            <person name="Buchanan P."/>
            <person name="Buyck B."/>
            <person name="Bense V."/>
            <person name="Catcheside P."/>
            <person name="Chovatia M."/>
            <person name="Cooper J."/>
            <person name="Damon W."/>
            <person name="Desjardin D."/>
            <person name="Finy P."/>
            <person name="Geml J."/>
            <person name="Haridas S."/>
            <person name="Hughes K."/>
            <person name="Justo A."/>
            <person name="Karasinski D."/>
            <person name="Kautmanova I."/>
            <person name="Kiss B."/>
            <person name="Kocsube S."/>
            <person name="Kotiranta H."/>
            <person name="LaButti K.M."/>
            <person name="Lechner B.E."/>
            <person name="Liimatainen K."/>
            <person name="Lipzen A."/>
            <person name="Lukacs Z."/>
            <person name="Mihaltcheva S."/>
            <person name="Morgado L.N."/>
            <person name="Niskanen T."/>
            <person name="Noordeloos M.E."/>
            <person name="Ohm R.A."/>
            <person name="Ortiz-Santana B."/>
            <person name="Ovrebo C."/>
            <person name="Racz N."/>
            <person name="Riley R."/>
            <person name="Savchenko A."/>
            <person name="Shiryaev A."/>
            <person name="Soop K."/>
            <person name="Spirin V."/>
            <person name="Szebenyi C."/>
            <person name="Tomsovsky M."/>
            <person name="Tulloss R.E."/>
            <person name="Uehling J."/>
            <person name="Grigoriev I.V."/>
            <person name="Vagvolgyi C."/>
            <person name="Papp T."/>
            <person name="Martin F.M."/>
            <person name="Miettinen O."/>
            <person name="Hibbett D.S."/>
            <person name="Nagy L.G."/>
        </authorList>
    </citation>
    <scope>NUCLEOTIDE SEQUENCE [LARGE SCALE GENOMIC DNA]</scope>
    <source>
        <strain evidence="2 3">FP101781</strain>
    </source>
</reference>
<feature type="compositionally biased region" description="Low complexity" evidence="1">
    <location>
        <begin position="93"/>
        <end position="116"/>
    </location>
</feature>
<proteinExistence type="predicted"/>
<evidence type="ECO:0000313" key="3">
    <source>
        <dbReference type="Proteomes" id="UP000298030"/>
    </source>
</evidence>
<evidence type="ECO:0000256" key="1">
    <source>
        <dbReference type="SAM" id="MobiDB-lite"/>
    </source>
</evidence>